<name>A0A1B2HT42_9PSEU</name>
<dbReference type="KEGG" id="led:BBK82_37605"/>
<dbReference type="EMBL" id="CP016793">
    <property type="protein sequence ID" value="ANZ40855.1"/>
    <property type="molecule type" value="Genomic_DNA"/>
</dbReference>
<dbReference type="Proteomes" id="UP000093053">
    <property type="component" value="Chromosome"/>
</dbReference>
<dbReference type="STRING" id="1586287.BBK82_37605"/>
<sequence>MLVSVRTRKLPRALWLAARLWARIKRAERTQDSTPLFDQQAVDHAAELWRLHPDQSEVQFVVGWFHYLRLGDGDDEETEQDRRVLTDAFRALHRRMPGQVPADVREFLEAEHAAKRTAIRLLSPRALLACAEFPAYRDLTDFTEWHPDDDRRVVFVSHRWTTATHPDPDGRQFLELLQRLRELVREHPSLADCGVFYDYWSMPQHPRSEAEDEVFRRELGRLSELVAAADHVIILSEGYRDYRDRAWCVFEAFVAATSTLDWSEGSPTSVHYFPDQDHIEQDLAFLRTTMFQTVAGKQVKFLTSWHHSYRPDMKEAEAICAIFQHLGTCRTTEPGDHPLVKLQLAQAMNRLPNLTPYGRLLLGIHRYFDATCCVLTDDGIPLPLTLHFKQPDWARIPAYHQIGERERYPGPFCLSPEQVEVLQAGGGSRLSMLRFAFTAADLDRFHQAKGWEEYYVPAPMLIHPTENPFPTLDHLVHTILELGPAPLFFLPGDDEHAYFPLADQRG</sequence>
<accession>A0A1B2HT42</accession>
<evidence type="ECO:0000313" key="1">
    <source>
        <dbReference type="EMBL" id="ANZ40855.1"/>
    </source>
</evidence>
<evidence type="ECO:0000313" key="2">
    <source>
        <dbReference type="Proteomes" id="UP000093053"/>
    </source>
</evidence>
<dbReference type="AlphaFoldDB" id="A0A1B2HT42"/>
<keyword evidence="2" id="KW-1185">Reference proteome</keyword>
<gene>
    <name evidence="1" type="ORF">BBK82_37605</name>
</gene>
<organism evidence="1 2">
    <name type="scientific">Lentzea guizhouensis</name>
    <dbReference type="NCBI Taxonomy" id="1586287"/>
    <lineage>
        <taxon>Bacteria</taxon>
        <taxon>Bacillati</taxon>
        <taxon>Actinomycetota</taxon>
        <taxon>Actinomycetes</taxon>
        <taxon>Pseudonocardiales</taxon>
        <taxon>Pseudonocardiaceae</taxon>
        <taxon>Lentzea</taxon>
    </lineage>
</organism>
<protein>
    <submittedName>
        <fullName evidence="1">Uncharacterized protein</fullName>
    </submittedName>
</protein>
<proteinExistence type="predicted"/>
<reference evidence="1 2" key="1">
    <citation type="submission" date="2016-07" db="EMBL/GenBank/DDBJ databases">
        <title>Complete genome sequence of the Lentzea guizhouensis DHS C013.</title>
        <authorList>
            <person name="Cao C."/>
        </authorList>
    </citation>
    <scope>NUCLEOTIDE SEQUENCE [LARGE SCALE GENOMIC DNA]</scope>
    <source>
        <strain evidence="1 2">DHS C013</strain>
    </source>
</reference>